<dbReference type="CDD" id="cd05013">
    <property type="entry name" value="SIS_RpiR"/>
    <property type="match status" value="1"/>
</dbReference>
<evidence type="ECO:0000313" key="6">
    <source>
        <dbReference type="EMBL" id="MFD2044748.1"/>
    </source>
</evidence>
<feature type="domain" description="SIS" evidence="5">
    <location>
        <begin position="121"/>
        <end position="257"/>
    </location>
</feature>
<gene>
    <name evidence="6" type="ORF">ACFSJF_10760</name>
</gene>
<evidence type="ECO:0000256" key="2">
    <source>
        <dbReference type="ARBA" id="ARBA00023125"/>
    </source>
</evidence>
<keyword evidence="1" id="KW-0805">Transcription regulation</keyword>
<evidence type="ECO:0000259" key="5">
    <source>
        <dbReference type="PROSITE" id="PS51464"/>
    </source>
</evidence>
<dbReference type="InterPro" id="IPR035472">
    <property type="entry name" value="RpiR-like_SIS"/>
</dbReference>
<dbReference type="PROSITE" id="PS51464">
    <property type="entry name" value="SIS"/>
    <property type="match status" value="1"/>
</dbReference>
<keyword evidence="7" id="KW-1185">Reference proteome</keyword>
<protein>
    <submittedName>
        <fullName evidence="6">MurR/RpiR family transcriptional regulator</fullName>
    </submittedName>
</protein>
<dbReference type="InterPro" id="IPR009057">
    <property type="entry name" value="Homeodomain-like_sf"/>
</dbReference>
<dbReference type="PANTHER" id="PTHR30514">
    <property type="entry name" value="GLUCOKINASE"/>
    <property type="match status" value="1"/>
</dbReference>
<comment type="caution">
    <text evidence="6">The sequence shown here is derived from an EMBL/GenBank/DDBJ whole genome shotgun (WGS) entry which is preliminary data.</text>
</comment>
<dbReference type="InterPro" id="IPR036388">
    <property type="entry name" value="WH-like_DNA-bd_sf"/>
</dbReference>
<feature type="domain" description="HTH rpiR-type" evidence="4">
    <location>
        <begin position="2"/>
        <end position="78"/>
    </location>
</feature>
<dbReference type="EMBL" id="JBHUHQ010000015">
    <property type="protein sequence ID" value="MFD2044748.1"/>
    <property type="molecule type" value="Genomic_DNA"/>
</dbReference>
<evidence type="ECO:0000256" key="3">
    <source>
        <dbReference type="ARBA" id="ARBA00023163"/>
    </source>
</evidence>
<keyword evidence="2" id="KW-0238">DNA-binding</keyword>
<sequence>MEHIFNRMDEQHSTYSKSFQKVASYFYRNPNVFALNSAMQASKEVGVSETTIIRFCHKLGYKGYSDLQQEVQSCLLNRSSLSDYVEDKDEGKTSIKNLMLHDIHNIQKVIEQISEDDLDTVVTKLSNADRILVSGVRSSHALANWFAFALDLVIGKTRFFQPNIDDVLLRLSEVTTNSVFVAFSFHRYAVSTIQSAKLAKQQGAFVVSISDSKFAPIADFSDLILPIRLDVKSTLDAAPIVFSLMNSIVSTISLRNPETFQKRVEMLDAIEATDFFAK</sequence>
<dbReference type="InterPro" id="IPR001347">
    <property type="entry name" value="SIS_dom"/>
</dbReference>
<dbReference type="Gene3D" id="3.40.50.10490">
    <property type="entry name" value="Glucose-6-phosphate isomerase like protein, domain 1"/>
    <property type="match status" value="1"/>
</dbReference>
<dbReference type="InterPro" id="IPR047640">
    <property type="entry name" value="RpiR-like"/>
</dbReference>
<proteinExistence type="predicted"/>
<reference evidence="7" key="1">
    <citation type="journal article" date="2019" name="Int. J. Syst. Evol. Microbiol.">
        <title>The Global Catalogue of Microorganisms (GCM) 10K type strain sequencing project: providing services to taxonomists for standard genome sequencing and annotation.</title>
        <authorList>
            <consortium name="The Broad Institute Genomics Platform"/>
            <consortium name="The Broad Institute Genome Sequencing Center for Infectious Disease"/>
            <person name="Wu L."/>
            <person name="Ma J."/>
        </authorList>
    </citation>
    <scope>NUCLEOTIDE SEQUENCE [LARGE SCALE GENOMIC DNA]</scope>
    <source>
        <strain evidence="7">R28</strain>
    </source>
</reference>
<dbReference type="SUPFAM" id="SSF46689">
    <property type="entry name" value="Homeodomain-like"/>
    <property type="match status" value="1"/>
</dbReference>
<accession>A0ABW4VZP0</accession>
<dbReference type="InterPro" id="IPR046348">
    <property type="entry name" value="SIS_dom_sf"/>
</dbReference>
<dbReference type="SUPFAM" id="SSF53697">
    <property type="entry name" value="SIS domain"/>
    <property type="match status" value="1"/>
</dbReference>
<dbReference type="PROSITE" id="PS51071">
    <property type="entry name" value="HTH_RPIR"/>
    <property type="match status" value="1"/>
</dbReference>
<dbReference type="Pfam" id="PF01418">
    <property type="entry name" value="HTH_6"/>
    <property type="match status" value="1"/>
</dbReference>
<dbReference type="RefSeq" id="WP_377556016.1">
    <property type="nucleotide sequence ID" value="NZ_JBHUMI010000014.1"/>
</dbReference>
<dbReference type="Proteomes" id="UP001597383">
    <property type="component" value="Unassembled WGS sequence"/>
</dbReference>
<evidence type="ECO:0000313" key="7">
    <source>
        <dbReference type="Proteomes" id="UP001597383"/>
    </source>
</evidence>
<name>A0ABW4VZP0_9BACI</name>
<dbReference type="Gene3D" id="1.10.10.10">
    <property type="entry name" value="Winged helix-like DNA-binding domain superfamily/Winged helix DNA-binding domain"/>
    <property type="match status" value="1"/>
</dbReference>
<evidence type="ECO:0000259" key="4">
    <source>
        <dbReference type="PROSITE" id="PS51071"/>
    </source>
</evidence>
<dbReference type="Pfam" id="PF01380">
    <property type="entry name" value="SIS"/>
    <property type="match status" value="1"/>
</dbReference>
<dbReference type="InterPro" id="IPR000281">
    <property type="entry name" value="HTH_RpiR"/>
</dbReference>
<keyword evidence="3" id="KW-0804">Transcription</keyword>
<evidence type="ECO:0000256" key="1">
    <source>
        <dbReference type="ARBA" id="ARBA00023015"/>
    </source>
</evidence>
<organism evidence="6 7">
    <name type="scientific">Ornithinibacillus salinisoli</name>
    <dbReference type="NCBI Taxonomy" id="1848459"/>
    <lineage>
        <taxon>Bacteria</taxon>
        <taxon>Bacillati</taxon>
        <taxon>Bacillota</taxon>
        <taxon>Bacilli</taxon>
        <taxon>Bacillales</taxon>
        <taxon>Bacillaceae</taxon>
        <taxon>Ornithinibacillus</taxon>
    </lineage>
</organism>